<dbReference type="InterPro" id="IPR000682">
    <property type="entry name" value="PCMT"/>
</dbReference>
<evidence type="ECO:0000256" key="11">
    <source>
        <dbReference type="ARBA" id="ARBA00031350"/>
    </source>
</evidence>
<evidence type="ECO:0000313" key="12">
    <source>
        <dbReference type="EMBL" id="UNZ01894.1"/>
    </source>
</evidence>
<reference evidence="12 13" key="1">
    <citation type="submission" date="2022-03" db="EMBL/GenBank/DDBJ databases">
        <title>Complete genome of Streptomyces rimosus ssp. rimosus R7 (=ATCC 10970).</title>
        <authorList>
            <person name="Beganovic S."/>
            <person name="Ruckert C."/>
            <person name="Busche T."/>
            <person name="Kalinowski J."/>
            <person name="Wittmann C."/>
        </authorList>
    </citation>
    <scope>NUCLEOTIDE SEQUENCE [LARGE SCALE GENOMIC DNA]</scope>
    <source>
        <strain evidence="12 13">R7</strain>
    </source>
</reference>
<keyword evidence="7 12" id="KW-0808">Transferase</keyword>
<keyword evidence="5" id="KW-0963">Cytoplasm</keyword>
<dbReference type="GeneID" id="66859021"/>
<dbReference type="Gene3D" id="3.40.50.150">
    <property type="entry name" value="Vaccinia Virus protein VP39"/>
    <property type="match status" value="1"/>
</dbReference>
<dbReference type="RefSeq" id="WP_003981775.1">
    <property type="nucleotide sequence ID" value="NZ_CP043497.1"/>
</dbReference>
<dbReference type="PROSITE" id="PS01279">
    <property type="entry name" value="PCMT"/>
    <property type="match status" value="1"/>
</dbReference>
<name>A0ABY3YW42_STRRM</name>
<dbReference type="CDD" id="cd02440">
    <property type="entry name" value="AdoMet_MTases"/>
    <property type="match status" value="1"/>
</dbReference>
<evidence type="ECO:0000256" key="4">
    <source>
        <dbReference type="ARBA" id="ARBA00013346"/>
    </source>
</evidence>
<keyword evidence="8" id="KW-0949">S-adenosyl-L-methionine</keyword>
<evidence type="ECO:0000256" key="5">
    <source>
        <dbReference type="ARBA" id="ARBA00022490"/>
    </source>
</evidence>
<keyword evidence="13" id="KW-1185">Reference proteome</keyword>
<dbReference type="Proteomes" id="UP000829494">
    <property type="component" value="Chromosome"/>
</dbReference>
<evidence type="ECO:0000256" key="7">
    <source>
        <dbReference type="ARBA" id="ARBA00022679"/>
    </source>
</evidence>
<dbReference type="SUPFAM" id="SSF53335">
    <property type="entry name" value="S-adenosyl-L-methionine-dependent methyltransferases"/>
    <property type="match status" value="1"/>
</dbReference>
<evidence type="ECO:0000256" key="3">
    <source>
        <dbReference type="ARBA" id="ARBA00011890"/>
    </source>
</evidence>
<dbReference type="PANTHER" id="PTHR11579">
    <property type="entry name" value="PROTEIN-L-ISOASPARTATE O-METHYLTRANSFERASE"/>
    <property type="match status" value="1"/>
</dbReference>
<dbReference type="EMBL" id="CP094298">
    <property type="protein sequence ID" value="UNZ01894.1"/>
    <property type="molecule type" value="Genomic_DNA"/>
</dbReference>
<dbReference type="EC" id="2.1.1.77" evidence="3"/>
<dbReference type="GO" id="GO:0004719">
    <property type="term" value="F:protein-L-isoaspartate (D-aspartate) O-methyltransferase activity"/>
    <property type="evidence" value="ECO:0007669"/>
    <property type="project" value="UniProtKB-EC"/>
</dbReference>
<dbReference type="PANTHER" id="PTHR11579:SF0">
    <property type="entry name" value="PROTEIN-L-ISOASPARTATE(D-ASPARTATE) O-METHYLTRANSFERASE"/>
    <property type="match status" value="1"/>
</dbReference>
<dbReference type="Pfam" id="PF01135">
    <property type="entry name" value="PCMT"/>
    <property type="match status" value="1"/>
</dbReference>
<gene>
    <name evidence="12" type="primary">pcm4</name>
    <name evidence="12" type="ORF">SRIMR7_07060</name>
</gene>
<evidence type="ECO:0000256" key="10">
    <source>
        <dbReference type="ARBA" id="ARBA00031323"/>
    </source>
</evidence>
<organism evidence="12 13">
    <name type="scientific">Streptomyces rimosus subsp. rimosus</name>
    <dbReference type="NCBI Taxonomy" id="132474"/>
    <lineage>
        <taxon>Bacteria</taxon>
        <taxon>Bacillati</taxon>
        <taxon>Actinomycetota</taxon>
        <taxon>Actinomycetes</taxon>
        <taxon>Kitasatosporales</taxon>
        <taxon>Streptomycetaceae</taxon>
        <taxon>Streptomyces</taxon>
    </lineage>
</organism>
<evidence type="ECO:0000256" key="1">
    <source>
        <dbReference type="ARBA" id="ARBA00004496"/>
    </source>
</evidence>
<evidence type="ECO:0000256" key="6">
    <source>
        <dbReference type="ARBA" id="ARBA00022603"/>
    </source>
</evidence>
<evidence type="ECO:0000256" key="8">
    <source>
        <dbReference type="ARBA" id="ARBA00022691"/>
    </source>
</evidence>
<proteinExistence type="inferred from homology"/>
<dbReference type="GO" id="GO:0032259">
    <property type="term" value="P:methylation"/>
    <property type="evidence" value="ECO:0007669"/>
    <property type="project" value="UniProtKB-KW"/>
</dbReference>
<comment type="subcellular location">
    <subcellularLocation>
        <location evidence="1">Cytoplasm</location>
    </subcellularLocation>
</comment>
<sequence>MVDAVALRRGCVAAIDGYGGGYFHERDWLRAAFLEVPREHFVPDRVWWPTRRDGRFPLLDRNERPGQWLKAVYRPLAALITQIDDGRVRPEDGPAAEGCFTSSVSCSAVIVDMLHHLDPQPHERVLEIGTGSGYTTALLARRVGAANIVTVEIDPDLARRAAGNLDALGLAPHAVVGDGEGGYAAAAPYDRILSTAAVRHIPAAWPRQVRPGGVIITPIDTPYNTDALLRLVCDGQGNATGRLIKPVTFMKTRAQRPRRSYGELGWPGWSEHRVTVGADGQRIDMGRP</sequence>
<comment type="similarity">
    <text evidence="2">Belongs to the methyltransferase superfamily. L-isoaspartyl/D-aspartyl protein methyltransferase family.</text>
</comment>
<evidence type="ECO:0000313" key="13">
    <source>
        <dbReference type="Proteomes" id="UP000829494"/>
    </source>
</evidence>
<protein>
    <recommendedName>
        <fullName evidence="4">Protein-L-isoaspartate O-methyltransferase</fullName>
        <ecNumber evidence="3">2.1.1.77</ecNumber>
    </recommendedName>
    <alternativeName>
        <fullName evidence="11">L-isoaspartyl protein carboxyl methyltransferase</fullName>
    </alternativeName>
    <alternativeName>
        <fullName evidence="9">Protein L-isoaspartyl methyltransferase</fullName>
    </alternativeName>
    <alternativeName>
        <fullName evidence="10">Protein-beta-aspartate methyltransferase</fullName>
    </alternativeName>
</protein>
<accession>A0ABY3YW42</accession>
<keyword evidence="6 12" id="KW-0489">Methyltransferase</keyword>
<evidence type="ECO:0000256" key="2">
    <source>
        <dbReference type="ARBA" id="ARBA00005369"/>
    </source>
</evidence>
<evidence type="ECO:0000256" key="9">
    <source>
        <dbReference type="ARBA" id="ARBA00030757"/>
    </source>
</evidence>
<dbReference type="InterPro" id="IPR029063">
    <property type="entry name" value="SAM-dependent_MTases_sf"/>
</dbReference>